<protein>
    <submittedName>
        <fullName evidence="1">VOC family protein</fullName>
    </submittedName>
</protein>
<organism evidence="1 2">
    <name type="scientific">Homoserinimonas hongtaonis</name>
    <dbReference type="NCBI Taxonomy" id="2079791"/>
    <lineage>
        <taxon>Bacteria</taxon>
        <taxon>Bacillati</taxon>
        <taxon>Actinomycetota</taxon>
        <taxon>Actinomycetes</taxon>
        <taxon>Micrococcales</taxon>
        <taxon>Microbacteriaceae</taxon>
        <taxon>Homoserinimonas</taxon>
    </lineage>
</organism>
<reference evidence="2" key="1">
    <citation type="submission" date="2018-04" db="EMBL/GenBank/DDBJ databases">
        <authorList>
            <person name="Liu S."/>
            <person name="Wang Z."/>
            <person name="Li J."/>
        </authorList>
    </citation>
    <scope>NUCLEOTIDE SEQUENCE [LARGE SCALE GENOMIC DNA]</scope>
    <source>
        <strain evidence="2">S1194</strain>
    </source>
</reference>
<comment type="caution">
    <text evidence="1">The sequence shown here is derived from an EMBL/GenBank/DDBJ whole genome shotgun (WGS) entry which is preliminary data.</text>
</comment>
<dbReference type="AlphaFoldDB" id="A0A2U1T1K7"/>
<dbReference type="Gene3D" id="3.10.180.10">
    <property type="entry name" value="2,3-Dihydroxybiphenyl 1,2-Dioxygenase, domain 1"/>
    <property type="match status" value="1"/>
</dbReference>
<sequence length="185" mass="20117">MTGSPLAPRPPLPIQPVGSVFQVAYTCADARETALAWTASLGIGPWTVRGPFTAPGALYRGEPYRAELTVARTFDGALMIELIQQHDEEPSIFRDRTTAEGYGFHHVAVATNDFDTRARSLSEASGQAVFEDVLPTGARVAFFDGAPGQPGMVELVELTSAQSASYDSLRELCRTWDGTDPWRRL</sequence>
<dbReference type="Pfam" id="PF13669">
    <property type="entry name" value="Glyoxalase_4"/>
    <property type="match status" value="1"/>
</dbReference>
<evidence type="ECO:0000313" key="1">
    <source>
        <dbReference type="EMBL" id="PWB97748.1"/>
    </source>
</evidence>
<dbReference type="Proteomes" id="UP000244978">
    <property type="component" value="Unassembled WGS sequence"/>
</dbReference>
<dbReference type="InterPro" id="IPR029068">
    <property type="entry name" value="Glyas_Bleomycin-R_OHBP_Dase"/>
</dbReference>
<accession>A0A2U1T1K7</accession>
<dbReference type="SUPFAM" id="SSF54593">
    <property type="entry name" value="Glyoxalase/Bleomycin resistance protein/Dihydroxybiphenyl dioxygenase"/>
    <property type="match status" value="1"/>
</dbReference>
<dbReference type="KEGG" id="salc:C2138_12850"/>
<dbReference type="EMBL" id="QEEX01000001">
    <property type="protein sequence ID" value="PWB97748.1"/>
    <property type="molecule type" value="Genomic_DNA"/>
</dbReference>
<evidence type="ECO:0000313" key="2">
    <source>
        <dbReference type="Proteomes" id="UP000244978"/>
    </source>
</evidence>
<gene>
    <name evidence="1" type="ORF">DF220_07845</name>
</gene>
<proteinExistence type="predicted"/>
<name>A0A2U1T1K7_9MICO</name>
<keyword evidence="2" id="KW-1185">Reference proteome</keyword>